<proteinExistence type="predicted"/>
<dbReference type="EC" id="2.3.1.109" evidence="4"/>
<dbReference type="Gene3D" id="2.40.40.20">
    <property type="match status" value="1"/>
</dbReference>
<dbReference type="PANTHER" id="PTHR30420">
    <property type="entry name" value="N-SUCCINYLARGININE DIHYDROLASE"/>
    <property type="match status" value="1"/>
</dbReference>
<dbReference type="InterPro" id="IPR007041">
    <property type="entry name" value="Arg_succinylTrfase_AstA/AruG"/>
</dbReference>
<organism evidence="5 6">
    <name type="scientific">Vibrio metschnikovii</name>
    <dbReference type="NCBI Taxonomy" id="28172"/>
    <lineage>
        <taxon>Bacteria</taxon>
        <taxon>Pseudomonadati</taxon>
        <taxon>Pseudomonadota</taxon>
        <taxon>Gammaproteobacteria</taxon>
        <taxon>Vibrionales</taxon>
        <taxon>Vibrionaceae</taxon>
        <taxon>Vibrio</taxon>
    </lineage>
</organism>
<keyword evidence="2 5" id="KW-0808">Transferase</keyword>
<dbReference type="NCBIfam" id="TIGR03243">
    <property type="entry name" value="arg_catab_AOST"/>
    <property type="match status" value="1"/>
</dbReference>
<evidence type="ECO:0000256" key="1">
    <source>
        <dbReference type="ARBA" id="ARBA00022503"/>
    </source>
</evidence>
<evidence type="ECO:0000256" key="2">
    <source>
        <dbReference type="ARBA" id="ARBA00022679"/>
    </source>
</evidence>
<accession>A0A9X0R839</accession>
<dbReference type="GO" id="GO:0006527">
    <property type="term" value="P:L-arginine catabolic process"/>
    <property type="evidence" value="ECO:0007669"/>
    <property type="project" value="UniProtKB-UniRule"/>
</dbReference>
<dbReference type="Proteomes" id="UP000615796">
    <property type="component" value="Unassembled WGS sequence"/>
</dbReference>
<comment type="caution">
    <text evidence="5">The sequence shown here is derived from an EMBL/GenBank/DDBJ whole genome shotgun (WGS) entry which is preliminary data.</text>
</comment>
<protein>
    <recommendedName>
        <fullName evidence="4">Arginine N-succinyltransferase</fullName>
        <ecNumber evidence="4">2.3.1.109</ecNumber>
    </recommendedName>
</protein>
<dbReference type="InterPro" id="IPR016181">
    <property type="entry name" value="Acyl_CoA_acyltransferase"/>
</dbReference>
<dbReference type="NCBIfam" id="TIGR03244">
    <property type="entry name" value="arg_catab_AstA"/>
    <property type="match status" value="1"/>
</dbReference>
<dbReference type="RefSeq" id="WP_187025619.1">
    <property type="nucleotide sequence ID" value="NZ_JACRUP010000002.1"/>
</dbReference>
<evidence type="ECO:0000256" key="4">
    <source>
        <dbReference type="NCBIfam" id="TIGR03244"/>
    </source>
</evidence>
<evidence type="ECO:0000256" key="3">
    <source>
        <dbReference type="ARBA" id="ARBA00023315"/>
    </source>
</evidence>
<dbReference type="Pfam" id="PF04958">
    <property type="entry name" value="AstA"/>
    <property type="match status" value="1"/>
</dbReference>
<dbReference type="EMBL" id="JACRUP010000002">
    <property type="protein sequence ID" value="MBC5850591.1"/>
    <property type="molecule type" value="Genomic_DNA"/>
</dbReference>
<evidence type="ECO:0000313" key="6">
    <source>
        <dbReference type="Proteomes" id="UP000615796"/>
    </source>
</evidence>
<keyword evidence="6" id="KW-1185">Reference proteome</keyword>
<name>A0A9X0R839_VIBME</name>
<dbReference type="InterPro" id="IPR017650">
    <property type="entry name" value="Arginine_N-succinylTrfase"/>
</dbReference>
<reference evidence="5" key="1">
    <citation type="submission" date="2020-08" db="EMBL/GenBank/DDBJ databases">
        <title>Genome Sequencing and Pan-Genome Analysis of Migratory bird Vibrio Strains, Inner Mongolia.</title>
        <authorList>
            <person name="Zheng L."/>
        </authorList>
    </citation>
    <scope>NUCLEOTIDE SEQUENCE</scope>
    <source>
        <strain evidence="5">M13F</strain>
    </source>
</reference>
<keyword evidence="1" id="KW-0056">Arginine metabolism</keyword>
<dbReference type="GO" id="GO:0008791">
    <property type="term" value="F:arginine N-succinyltransferase activity"/>
    <property type="evidence" value="ECO:0007669"/>
    <property type="project" value="UniProtKB-UniRule"/>
</dbReference>
<gene>
    <name evidence="5" type="primary">astA</name>
    <name evidence="5" type="ORF">H8Q88_06410</name>
</gene>
<sequence>MMLIRPVTRDDKPALLALAKKTGVGFTSLPHHEQRLAQRIERMLATWQGEAPLHDQGYLFVLEETETQQVVGVSGLEVAIGLNEPWYDFRVGTLVHASKELDVYNQMPTLFLSNDHTGCSELCTLFLDPDFRLGKHGHLLSKSRLLFMASFREYFTDKLIAEMRGVSDDSGHSPFWESLGRRFFSIDFSQADHLTGIGQKAFIAELMPKHPLYVDFLSEPAQQVIAKVHPNTEPARKILEDEGMRYEGYIDIFDAGPTLEAYIDDLRMVRDSELCEVLISDSPRQGEATWLIGNLNYHHYRAMISNAQYVDQQISLTAEQADQLQVQQGDKVRIAPLFAQPIVTASC</sequence>
<dbReference type="Gene3D" id="3.40.630.30">
    <property type="match status" value="1"/>
</dbReference>
<dbReference type="NCBIfam" id="NF007770">
    <property type="entry name" value="PRK10456.1"/>
    <property type="match status" value="1"/>
</dbReference>
<dbReference type="AlphaFoldDB" id="A0A9X0R839"/>
<keyword evidence="3 5" id="KW-0012">Acyltransferase</keyword>
<dbReference type="SUPFAM" id="SSF55729">
    <property type="entry name" value="Acyl-CoA N-acyltransferases (Nat)"/>
    <property type="match status" value="1"/>
</dbReference>
<dbReference type="PANTHER" id="PTHR30420:SF1">
    <property type="entry name" value="ARGININE N-SUCCINYLTRANSFERASE"/>
    <property type="match status" value="1"/>
</dbReference>
<evidence type="ECO:0000313" key="5">
    <source>
        <dbReference type="EMBL" id="MBC5850591.1"/>
    </source>
</evidence>